<evidence type="ECO:0000313" key="4">
    <source>
        <dbReference type="EMBL" id="UUY01780.1"/>
    </source>
</evidence>
<dbReference type="Pfam" id="PF01523">
    <property type="entry name" value="PmbA_TldD_1st"/>
    <property type="match status" value="1"/>
</dbReference>
<evidence type="ECO:0000313" key="5">
    <source>
        <dbReference type="Proteomes" id="UP001058860"/>
    </source>
</evidence>
<comment type="similarity">
    <text evidence="1">Belongs to the peptidase U62 family.</text>
</comment>
<dbReference type="PANTHER" id="PTHR43666">
    <property type="entry name" value="TLDD PROTEIN"/>
    <property type="match status" value="1"/>
</dbReference>
<dbReference type="RefSeq" id="WP_353862329.1">
    <property type="nucleotide sequence ID" value="NZ_CP088295.1"/>
</dbReference>
<evidence type="ECO:0000256" key="1">
    <source>
        <dbReference type="ARBA" id="ARBA00005836"/>
    </source>
</evidence>
<dbReference type="InterPro" id="IPR045569">
    <property type="entry name" value="Metalloprtase-TldD/E_C"/>
</dbReference>
<gene>
    <name evidence="4" type="ORF">LRS13_13710</name>
</gene>
<dbReference type="InterPro" id="IPR036059">
    <property type="entry name" value="TldD/PmbA_sf"/>
</dbReference>
<dbReference type="Proteomes" id="UP001058860">
    <property type="component" value="Chromosome"/>
</dbReference>
<protein>
    <submittedName>
        <fullName evidence="4">TldD/PmbA family protein</fullName>
    </submittedName>
</protein>
<dbReference type="InterPro" id="IPR035068">
    <property type="entry name" value="TldD/PmbA_N"/>
</dbReference>
<dbReference type="SUPFAM" id="SSF111283">
    <property type="entry name" value="Putative modulator of DNA gyrase, PmbA/TldD"/>
    <property type="match status" value="1"/>
</dbReference>
<reference evidence="5" key="1">
    <citation type="submission" date="2021-11" db="EMBL/GenBank/DDBJ databases">
        <title>Cultivation dependent microbiological survey of springs from the worlds oldest radium mine currently devoted to the extraction of radon-saturated water.</title>
        <authorList>
            <person name="Kapinusova G."/>
            <person name="Smrhova T."/>
            <person name="Strejcek M."/>
            <person name="Suman J."/>
            <person name="Jani K."/>
            <person name="Pajer P."/>
            <person name="Uhlik O."/>
        </authorList>
    </citation>
    <scope>NUCLEOTIDE SEQUENCE [LARGE SCALE GENOMIC DNA]</scope>
    <source>
        <strain evidence="5">J379</strain>
    </source>
</reference>
<dbReference type="Gene3D" id="3.30.2290.10">
    <property type="entry name" value="PmbA/TldD superfamily"/>
    <property type="match status" value="1"/>
</dbReference>
<keyword evidence="5" id="KW-1185">Reference proteome</keyword>
<evidence type="ECO:0000259" key="3">
    <source>
        <dbReference type="Pfam" id="PF19289"/>
    </source>
</evidence>
<dbReference type="PANTHER" id="PTHR43666:SF1">
    <property type="entry name" value="CONSERVED PROTEIN"/>
    <property type="match status" value="1"/>
</dbReference>
<sequence length="454" mass="46666">MTDALELAERALAHTDGQALARVVAERSLSLRFARSAATQSTAIDDLDVEIMVLRDGHAGVAATNHVDDAGLRDAARRAADAAAVAAAHAAAAGPYPSPPPGTISEGLVGWDPATAALDPGEGAAAIEAAIRESTRHDQEAFGIWSSGEVTHAIASSAGARLVDRVTDSYMKVITRDARERSGFAAATDMTVGAIDGAALARTAAAKVGPEEPVDLPPGTYTAVLDTEAVGELLSFTAALAFDGLGYAEGRGALTGRLGEQVAAPAVTLLDDPRGPGTLLRTFDADGVAKGPVPLLAHGVAKGVVHDIRSAARAGGDAVSTGHAIAPGGSPEGPLASNLVLAAGDAADVAELCAPIERGIYVTRLWYTNTVREREALVTSMTRDGTFLIEDGRITRPIRDVRITDGLLRILSAVEALGSRQRLVGHGEFYGRRFAHGVLCPAIRVADVRVTGGA</sequence>
<dbReference type="Pfam" id="PF19289">
    <property type="entry name" value="PmbA_TldD_3rd"/>
    <property type="match status" value="1"/>
</dbReference>
<proteinExistence type="inferred from homology"/>
<evidence type="ECO:0000259" key="2">
    <source>
        <dbReference type="Pfam" id="PF01523"/>
    </source>
</evidence>
<feature type="domain" description="Metalloprotease TldD/E C-terminal" evidence="3">
    <location>
        <begin position="218"/>
        <end position="452"/>
    </location>
</feature>
<accession>A0ABY5PBA4</accession>
<name>A0ABY5PBA4_9ACTN</name>
<dbReference type="InterPro" id="IPR002510">
    <property type="entry name" value="Metalloprtase-TldD/E_N"/>
</dbReference>
<dbReference type="EMBL" id="CP088295">
    <property type="protein sequence ID" value="UUY01780.1"/>
    <property type="molecule type" value="Genomic_DNA"/>
</dbReference>
<organism evidence="4 5">
    <name type="scientific">Svornostia abyssi</name>
    <dbReference type="NCBI Taxonomy" id="2898438"/>
    <lineage>
        <taxon>Bacteria</taxon>
        <taxon>Bacillati</taxon>
        <taxon>Actinomycetota</taxon>
        <taxon>Thermoleophilia</taxon>
        <taxon>Solirubrobacterales</taxon>
        <taxon>Baekduiaceae</taxon>
        <taxon>Svornostia</taxon>
    </lineage>
</organism>
<feature type="domain" description="Metalloprotease TldD/E N-terminal" evidence="2">
    <location>
        <begin position="21"/>
        <end position="83"/>
    </location>
</feature>